<keyword evidence="4 7" id="KW-1133">Transmembrane helix</keyword>
<feature type="domain" description="Type II secretion system protein GspF" evidence="8">
    <location>
        <begin position="1"/>
        <end position="116"/>
    </location>
</feature>
<dbReference type="PANTHER" id="PTHR35402:SF1">
    <property type="entry name" value="TYPE II SECRETION SYSTEM PROTEIN GSPF DOMAIN-CONTAINING PROTEIN"/>
    <property type="match status" value="1"/>
</dbReference>
<evidence type="ECO:0000256" key="6">
    <source>
        <dbReference type="SAM" id="MobiDB-lite"/>
    </source>
</evidence>
<keyword evidence="3 7" id="KW-0812">Transmembrane</keyword>
<evidence type="ECO:0000259" key="8">
    <source>
        <dbReference type="Pfam" id="PF00482"/>
    </source>
</evidence>
<keyword evidence="2" id="KW-1003">Cell membrane</keyword>
<dbReference type="GO" id="GO:0005886">
    <property type="term" value="C:plasma membrane"/>
    <property type="evidence" value="ECO:0007669"/>
    <property type="project" value="UniProtKB-SubCell"/>
</dbReference>
<keyword evidence="10" id="KW-1185">Reference proteome</keyword>
<dbReference type="PANTHER" id="PTHR35402">
    <property type="entry name" value="INTEGRAL MEMBRANE PROTEIN-RELATED"/>
    <property type="match status" value="1"/>
</dbReference>
<feature type="transmembrane region" description="Helical" evidence="7">
    <location>
        <begin position="130"/>
        <end position="152"/>
    </location>
</feature>
<evidence type="ECO:0000256" key="2">
    <source>
        <dbReference type="ARBA" id="ARBA00022475"/>
    </source>
</evidence>
<dbReference type="AlphaFoldDB" id="A0A133V1X6"/>
<feature type="region of interest" description="Disordered" evidence="6">
    <location>
        <begin position="161"/>
        <end position="184"/>
    </location>
</feature>
<evidence type="ECO:0000256" key="3">
    <source>
        <dbReference type="ARBA" id="ARBA00022692"/>
    </source>
</evidence>
<evidence type="ECO:0000256" key="7">
    <source>
        <dbReference type="SAM" id="Phobius"/>
    </source>
</evidence>
<comment type="caution">
    <text evidence="9">The sequence shown here is derived from an EMBL/GenBank/DDBJ whole genome shotgun (WGS) entry which is preliminary data.</text>
</comment>
<organism evidence="9 10">
    <name type="scientific">candidate division MSBL1 archaeon SCGC-AAA261C02</name>
    <dbReference type="NCBI Taxonomy" id="1698272"/>
    <lineage>
        <taxon>Archaea</taxon>
        <taxon>Methanobacteriati</taxon>
        <taxon>Methanobacteriota</taxon>
        <taxon>candidate division MSBL1</taxon>
    </lineage>
</organism>
<reference evidence="9 10" key="1">
    <citation type="journal article" date="2016" name="Sci. Rep.">
        <title>Metabolic traits of an uncultured archaeal lineage -MSBL1- from brine pools of the Red Sea.</title>
        <authorList>
            <person name="Mwirichia R."/>
            <person name="Alam I."/>
            <person name="Rashid M."/>
            <person name="Vinu M."/>
            <person name="Ba-Alawi W."/>
            <person name="Anthony Kamau A."/>
            <person name="Kamanda Ngugi D."/>
            <person name="Goker M."/>
            <person name="Klenk H.P."/>
            <person name="Bajic V."/>
            <person name="Stingl U."/>
        </authorList>
    </citation>
    <scope>NUCLEOTIDE SEQUENCE [LARGE SCALE GENOMIC DNA]</scope>
    <source>
        <strain evidence="9">SCGC-AAA261C02</strain>
    </source>
</reference>
<evidence type="ECO:0000256" key="5">
    <source>
        <dbReference type="ARBA" id="ARBA00023136"/>
    </source>
</evidence>
<dbReference type="Proteomes" id="UP000070520">
    <property type="component" value="Unassembled WGS sequence"/>
</dbReference>
<sequence length="244" mass="27592">MNVTDVLKDVSRRPDLGEVATEAKVFLRDVEYLGRDPLTALRDLSRSTPSEKFSNFLGVLISIIETGGDVTSYFKSRTSEYHDLMEEQLEEKVTTLEFMAEIYVILVSFAPLLFLTLLIFLGYLQPVSDMVLMIIAYVWIPLGSIAFAVLIATRSREKIGGNPPKFSPPQPYSSVPTTEGNESDSRIIKQIRKTRGKDKLKRILSSPFKAITHQPAFTLAFSAPLARYLGLSRWTRVFQRRKPL</sequence>
<gene>
    <name evidence="9" type="ORF">AKJ42_00750</name>
</gene>
<comment type="subcellular location">
    <subcellularLocation>
        <location evidence="1">Cell membrane</location>
        <topology evidence="1">Multi-pass membrane protein</topology>
    </subcellularLocation>
</comment>
<protein>
    <recommendedName>
        <fullName evidence="8">Type II secretion system protein GspF domain-containing protein</fullName>
    </recommendedName>
</protein>
<evidence type="ECO:0000256" key="1">
    <source>
        <dbReference type="ARBA" id="ARBA00004651"/>
    </source>
</evidence>
<dbReference type="EMBL" id="LHXW01000004">
    <property type="protein sequence ID" value="KXB00450.1"/>
    <property type="molecule type" value="Genomic_DNA"/>
</dbReference>
<feature type="transmembrane region" description="Helical" evidence="7">
    <location>
        <begin position="102"/>
        <end position="124"/>
    </location>
</feature>
<dbReference type="InterPro" id="IPR018076">
    <property type="entry name" value="T2SS_GspF_dom"/>
</dbReference>
<name>A0A133V1X6_9EURY</name>
<proteinExistence type="predicted"/>
<dbReference type="Pfam" id="PF00482">
    <property type="entry name" value="T2SSF"/>
    <property type="match status" value="1"/>
</dbReference>
<accession>A0A133V1X6</accession>
<evidence type="ECO:0000313" key="9">
    <source>
        <dbReference type="EMBL" id="KXB00450.1"/>
    </source>
</evidence>
<dbReference type="InterPro" id="IPR056569">
    <property type="entry name" value="ArlJ-like"/>
</dbReference>
<evidence type="ECO:0000256" key="4">
    <source>
        <dbReference type="ARBA" id="ARBA00022989"/>
    </source>
</evidence>
<keyword evidence="5 7" id="KW-0472">Membrane</keyword>
<evidence type="ECO:0000313" key="10">
    <source>
        <dbReference type="Proteomes" id="UP000070520"/>
    </source>
</evidence>